<accession>A0A444Z9R4</accession>
<keyword evidence="2" id="KW-0479">Metal-binding</keyword>
<dbReference type="Proteomes" id="UP000289738">
    <property type="component" value="Chromosome B05"/>
</dbReference>
<dbReference type="PANTHER" id="PTHR46481:SF10">
    <property type="entry name" value="ZINC FINGER BED DOMAIN-CONTAINING PROTEIN 39"/>
    <property type="match status" value="1"/>
</dbReference>
<keyword evidence="5" id="KW-0539">Nucleus</keyword>
<dbReference type="EMBL" id="SDMP01000015">
    <property type="protein sequence ID" value="RYR10921.1"/>
    <property type="molecule type" value="Genomic_DNA"/>
</dbReference>
<protein>
    <recommendedName>
        <fullName evidence="8">hAT-like transposase RNase-H fold domain-containing protein</fullName>
    </recommendedName>
</protein>
<dbReference type="SUPFAM" id="SSF140996">
    <property type="entry name" value="Hermes dimerisation domain"/>
    <property type="match status" value="1"/>
</dbReference>
<evidence type="ECO:0000256" key="4">
    <source>
        <dbReference type="ARBA" id="ARBA00022833"/>
    </source>
</evidence>
<evidence type="ECO:0000256" key="1">
    <source>
        <dbReference type="ARBA" id="ARBA00004123"/>
    </source>
</evidence>
<dbReference type="PANTHER" id="PTHR46481">
    <property type="entry name" value="ZINC FINGER BED DOMAIN-CONTAINING PROTEIN 4"/>
    <property type="match status" value="1"/>
</dbReference>
<comment type="subcellular location">
    <subcellularLocation>
        <location evidence="1">Nucleus</location>
    </subcellularLocation>
</comment>
<dbReference type="AlphaFoldDB" id="A0A444Z9R4"/>
<evidence type="ECO:0000256" key="3">
    <source>
        <dbReference type="ARBA" id="ARBA00022771"/>
    </source>
</evidence>
<proteinExistence type="predicted"/>
<dbReference type="SUPFAM" id="SSF53098">
    <property type="entry name" value="Ribonuclease H-like"/>
    <property type="match status" value="1"/>
</dbReference>
<evidence type="ECO:0008006" key="8">
    <source>
        <dbReference type="Google" id="ProtNLM"/>
    </source>
</evidence>
<dbReference type="InterPro" id="IPR012337">
    <property type="entry name" value="RNaseH-like_sf"/>
</dbReference>
<reference evidence="6 7" key="1">
    <citation type="submission" date="2019-01" db="EMBL/GenBank/DDBJ databases">
        <title>Sequencing of cultivated peanut Arachis hypogaea provides insights into genome evolution and oil improvement.</title>
        <authorList>
            <person name="Chen X."/>
        </authorList>
    </citation>
    <scope>NUCLEOTIDE SEQUENCE [LARGE SCALE GENOMIC DNA]</scope>
    <source>
        <strain evidence="7">cv. Fuhuasheng</strain>
        <tissue evidence="6">Leaves</tissue>
    </source>
</reference>
<comment type="caution">
    <text evidence="6">The sequence shown here is derived from an EMBL/GenBank/DDBJ whole genome shotgun (WGS) entry which is preliminary data.</text>
</comment>
<evidence type="ECO:0000256" key="5">
    <source>
        <dbReference type="ARBA" id="ARBA00023242"/>
    </source>
</evidence>
<keyword evidence="7" id="KW-1185">Reference proteome</keyword>
<organism evidence="6 7">
    <name type="scientific">Arachis hypogaea</name>
    <name type="common">Peanut</name>
    <dbReference type="NCBI Taxonomy" id="3818"/>
    <lineage>
        <taxon>Eukaryota</taxon>
        <taxon>Viridiplantae</taxon>
        <taxon>Streptophyta</taxon>
        <taxon>Embryophyta</taxon>
        <taxon>Tracheophyta</taxon>
        <taxon>Spermatophyta</taxon>
        <taxon>Magnoliopsida</taxon>
        <taxon>eudicotyledons</taxon>
        <taxon>Gunneridae</taxon>
        <taxon>Pentapetalae</taxon>
        <taxon>rosids</taxon>
        <taxon>fabids</taxon>
        <taxon>Fabales</taxon>
        <taxon>Fabaceae</taxon>
        <taxon>Papilionoideae</taxon>
        <taxon>50 kb inversion clade</taxon>
        <taxon>dalbergioids sensu lato</taxon>
        <taxon>Dalbergieae</taxon>
        <taxon>Pterocarpus clade</taxon>
        <taxon>Arachis</taxon>
    </lineage>
</organism>
<keyword evidence="3" id="KW-0863">Zinc-finger</keyword>
<name>A0A444Z9R4_ARAHY</name>
<evidence type="ECO:0000313" key="6">
    <source>
        <dbReference type="EMBL" id="RYR10921.1"/>
    </source>
</evidence>
<keyword evidence="4" id="KW-0862">Zinc</keyword>
<evidence type="ECO:0000256" key="2">
    <source>
        <dbReference type="ARBA" id="ARBA00022723"/>
    </source>
</evidence>
<sequence>MGGGDPSSIAVQSNEDNKAMDIEHKVAAVEGQQATRKGKKSYVWTHFKQLPFSETNGEHKAKCKNGTLHGYMPKVGEEGEADKTFKVNGYSVQDCRKEMAEFIILDEQPFKVVEGIEFRKMINRFEPRFTVPSRMTMSRDCFQLYLDEKKKLKAWLAKSCARVCLTSDCWTSNQNFSYMSLTAHFVDDEWKLQKIILNFCLIKNHKGETIGREIETCLREWRIEKVFTITLDNASSNDGAITYLQRKLAARCGLVCKGKYLQMRCCAHILNLIVNE</sequence>
<dbReference type="GO" id="GO:0008270">
    <property type="term" value="F:zinc ion binding"/>
    <property type="evidence" value="ECO:0007669"/>
    <property type="project" value="UniProtKB-KW"/>
</dbReference>
<evidence type="ECO:0000313" key="7">
    <source>
        <dbReference type="Proteomes" id="UP000289738"/>
    </source>
</evidence>
<dbReference type="GO" id="GO:0005634">
    <property type="term" value="C:nucleus"/>
    <property type="evidence" value="ECO:0007669"/>
    <property type="project" value="UniProtKB-SubCell"/>
</dbReference>
<dbReference type="STRING" id="3818.A0A444Z9R4"/>
<dbReference type="InterPro" id="IPR052035">
    <property type="entry name" value="ZnF_BED_domain_contain"/>
</dbReference>
<gene>
    <name evidence="6" type="ORF">Ahy_B05g079404</name>
</gene>